<dbReference type="Proteomes" id="UP000026915">
    <property type="component" value="Chromosome 10"/>
</dbReference>
<evidence type="ECO:0000313" key="1">
    <source>
        <dbReference type="EMBL" id="EOY19143.1"/>
    </source>
</evidence>
<evidence type="ECO:0000313" key="2">
    <source>
        <dbReference type="Proteomes" id="UP000026915"/>
    </source>
</evidence>
<dbReference type="InParanoid" id="A0A061FQH2"/>
<keyword evidence="2" id="KW-1185">Reference proteome</keyword>
<organism evidence="1 2">
    <name type="scientific">Theobroma cacao</name>
    <name type="common">Cacao</name>
    <name type="synonym">Cocoa</name>
    <dbReference type="NCBI Taxonomy" id="3641"/>
    <lineage>
        <taxon>Eukaryota</taxon>
        <taxon>Viridiplantae</taxon>
        <taxon>Streptophyta</taxon>
        <taxon>Embryophyta</taxon>
        <taxon>Tracheophyta</taxon>
        <taxon>Spermatophyta</taxon>
        <taxon>Magnoliopsida</taxon>
        <taxon>eudicotyledons</taxon>
        <taxon>Gunneridae</taxon>
        <taxon>Pentapetalae</taxon>
        <taxon>rosids</taxon>
        <taxon>malvids</taxon>
        <taxon>Malvales</taxon>
        <taxon>Malvaceae</taxon>
        <taxon>Byttnerioideae</taxon>
        <taxon>Theobroma</taxon>
    </lineage>
</organism>
<protein>
    <submittedName>
        <fullName evidence="1">Uncharacterized protein</fullName>
    </submittedName>
</protein>
<dbReference type="EMBL" id="CM001888">
    <property type="protein sequence ID" value="EOY19143.1"/>
    <property type="molecule type" value="Genomic_DNA"/>
</dbReference>
<accession>A0A061FQH2</accession>
<proteinExistence type="predicted"/>
<dbReference type="Gramene" id="EOY19143">
    <property type="protein sequence ID" value="EOY19143"/>
    <property type="gene ID" value="TCM_043918"/>
</dbReference>
<gene>
    <name evidence="1" type="ORF">TCM_043918</name>
</gene>
<name>A0A061FQH2_THECC</name>
<dbReference type="AlphaFoldDB" id="A0A061FQH2"/>
<sequence length="93" mass="10812">MQGDRGGVHCCQWCWASAFLGRYCSCSACWLLLYFCVVQEIYELPCCYWQVMLFPAPIQHLNAAKEIVGTWEESDVVSWCFFSSRIFVEYLTS</sequence>
<reference evidence="1 2" key="1">
    <citation type="journal article" date="2013" name="Genome Biol.">
        <title>The genome sequence of the most widely cultivated cacao type and its use to identify candidate genes regulating pod color.</title>
        <authorList>
            <person name="Motamayor J.C."/>
            <person name="Mockaitis K."/>
            <person name="Schmutz J."/>
            <person name="Haiminen N."/>
            <person name="Iii D.L."/>
            <person name="Cornejo O."/>
            <person name="Findley S.D."/>
            <person name="Zheng P."/>
            <person name="Utro F."/>
            <person name="Royaert S."/>
            <person name="Saski C."/>
            <person name="Jenkins J."/>
            <person name="Podicheti R."/>
            <person name="Zhao M."/>
            <person name="Scheffler B.E."/>
            <person name="Stack J.C."/>
            <person name="Feltus F.A."/>
            <person name="Mustiga G.M."/>
            <person name="Amores F."/>
            <person name="Phillips W."/>
            <person name="Marelli J.P."/>
            <person name="May G.D."/>
            <person name="Shapiro H."/>
            <person name="Ma J."/>
            <person name="Bustamante C.D."/>
            <person name="Schnell R.J."/>
            <person name="Main D."/>
            <person name="Gilbert D."/>
            <person name="Parida L."/>
            <person name="Kuhn D.N."/>
        </authorList>
    </citation>
    <scope>NUCLEOTIDE SEQUENCE [LARGE SCALE GENOMIC DNA]</scope>
    <source>
        <strain evidence="2">cv. Matina 1-6</strain>
    </source>
</reference>
<dbReference type="HOGENOM" id="CLU_2403930_0_0_1"/>